<feature type="binding site" evidence="14">
    <location>
        <position position="226"/>
    </location>
    <ligand>
        <name>ATP</name>
        <dbReference type="ChEBI" id="CHEBI:30616"/>
    </ligand>
</feature>
<evidence type="ECO:0000256" key="1">
    <source>
        <dbReference type="ARBA" id="ARBA00004496"/>
    </source>
</evidence>
<evidence type="ECO:0000256" key="5">
    <source>
        <dbReference type="ARBA" id="ARBA00022490"/>
    </source>
</evidence>
<evidence type="ECO:0000256" key="10">
    <source>
        <dbReference type="ARBA" id="ARBA00022840"/>
    </source>
</evidence>
<dbReference type="EC" id="2.7.7.87" evidence="3 13"/>
<keyword evidence="8 13" id="KW-0548">Nucleotidyltransferase</keyword>
<sequence>MLKADNDKQLQHAGRLLKLGGIVAIPTETVYGLAANAADTDAIQQVYQAKNRPQNHPAIVHIGAIEQLQDWAYGIPDEAYLLAEQFWPGPLTLLLHRHPKVSPLITGGSHSIAIRMPNQAQLRKILQQQNIGVIAPSANLHKQLSPTTAAHVLEQLDGKIDAVLDGGRCSVGIESTILDLRETSDKLRILRPGPITAQQLSKVLNQEVEAPEQHDVSVAGNMAKHYQPQAKLRWLNSNTNANANANITEPHSIILVRSLRDDLPQQQQRALGATPEQFAHALYHTLHELDQKRVPTIWLEPLPETHEWQALRNRLHRAAE</sequence>
<evidence type="ECO:0000256" key="2">
    <source>
        <dbReference type="ARBA" id="ARBA00007663"/>
    </source>
</evidence>
<feature type="binding site" evidence="14">
    <location>
        <position position="145"/>
    </location>
    <ligand>
        <name>ATP</name>
        <dbReference type="ChEBI" id="CHEBI:30616"/>
    </ligand>
</feature>
<protein>
    <recommendedName>
        <fullName evidence="4 13">Threonylcarbamoyl-AMP synthase</fullName>
        <shortName evidence="13">TC-AMP synthase</shortName>
        <ecNumber evidence="3 13">2.7.7.87</ecNumber>
    </recommendedName>
    <alternativeName>
        <fullName evidence="11 13">L-threonylcarbamoyladenylate synthase</fullName>
    </alternativeName>
</protein>
<dbReference type="PROSITE" id="PS51163">
    <property type="entry name" value="YRDC"/>
    <property type="match status" value="1"/>
</dbReference>
<dbReference type="STRING" id="1517416.IDAT_02255"/>
<dbReference type="EMBL" id="JPIN01000001">
    <property type="protein sequence ID" value="KFZ29930.1"/>
    <property type="molecule type" value="Genomic_DNA"/>
</dbReference>
<keyword evidence="6 13" id="KW-0808">Transferase</keyword>
<comment type="caution">
    <text evidence="16">The sequence shown here is derived from an EMBL/GenBank/DDBJ whole genome shotgun (WGS) entry which is preliminary data.</text>
</comment>
<dbReference type="GO" id="GO:0061710">
    <property type="term" value="F:L-threonylcarbamoyladenylate synthase"/>
    <property type="evidence" value="ECO:0007669"/>
    <property type="project" value="UniProtKB-EC"/>
</dbReference>
<dbReference type="GO" id="GO:0005737">
    <property type="term" value="C:cytoplasm"/>
    <property type="evidence" value="ECO:0007669"/>
    <property type="project" value="UniProtKB-SubCell"/>
</dbReference>
<dbReference type="Gene3D" id="3.40.50.11030">
    <property type="entry name" value="Threonylcarbamoyl-AMP synthase, C-terminal domain"/>
    <property type="match status" value="1"/>
</dbReference>
<evidence type="ECO:0000256" key="4">
    <source>
        <dbReference type="ARBA" id="ARBA00015492"/>
    </source>
</evidence>
<feature type="binding site" evidence="14">
    <location>
        <position position="137"/>
    </location>
    <ligand>
        <name>ATP</name>
        <dbReference type="ChEBI" id="CHEBI:30616"/>
    </ligand>
</feature>
<keyword evidence="7 13" id="KW-0819">tRNA processing</keyword>
<feature type="binding site" evidence="14">
    <location>
        <position position="61"/>
    </location>
    <ligand>
        <name>L-threonine</name>
        <dbReference type="ChEBI" id="CHEBI:57926"/>
    </ligand>
</feature>
<gene>
    <name evidence="16" type="ORF">IDAT_02255</name>
</gene>
<dbReference type="PANTHER" id="PTHR17490">
    <property type="entry name" value="SUA5"/>
    <property type="match status" value="1"/>
</dbReference>
<evidence type="ECO:0000256" key="8">
    <source>
        <dbReference type="ARBA" id="ARBA00022695"/>
    </source>
</evidence>
<comment type="similarity">
    <text evidence="2 13">Belongs to the SUA5 family.</text>
</comment>
<comment type="function">
    <text evidence="13">Required for the formation of a threonylcarbamoyl group on adenosine at position 37 (t(6)A37) in tRNAs that read codons beginning with adenine.</text>
</comment>
<evidence type="ECO:0000313" key="16">
    <source>
        <dbReference type="EMBL" id="KFZ29930.1"/>
    </source>
</evidence>
<evidence type="ECO:0000256" key="7">
    <source>
        <dbReference type="ARBA" id="ARBA00022694"/>
    </source>
</evidence>
<keyword evidence="9 13" id="KW-0547">Nucleotide-binding</keyword>
<dbReference type="InterPro" id="IPR006070">
    <property type="entry name" value="Sua5-like_dom"/>
</dbReference>
<feature type="domain" description="YrdC-like" evidence="15">
    <location>
        <begin position="7"/>
        <end position="195"/>
    </location>
</feature>
<dbReference type="Proteomes" id="UP000053718">
    <property type="component" value="Unassembled WGS sequence"/>
</dbReference>
<feature type="binding site" evidence="14">
    <location>
        <position position="29"/>
    </location>
    <ligand>
        <name>L-threonine</name>
        <dbReference type="ChEBI" id="CHEBI:57926"/>
    </ligand>
</feature>
<dbReference type="FunFam" id="3.90.870.10:FF:000009">
    <property type="entry name" value="Threonylcarbamoyl-AMP synthase, putative"/>
    <property type="match status" value="1"/>
</dbReference>
<organism evidence="16 17">
    <name type="scientific">Pseudidiomarina atlantica</name>
    <dbReference type="NCBI Taxonomy" id="1517416"/>
    <lineage>
        <taxon>Bacteria</taxon>
        <taxon>Pseudomonadati</taxon>
        <taxon>Pseudomonadota</taxon>
        <taxon>Gammaproteobacteria</taxon>
        <taxon>Alteromonadales</taxon>
        <taxon>Idiomarinaceae</taxon>
        <taxon>Pseudidiomarina</taxon>
    </lineage>
</organism>
<evidence type="ECO:0000256" key="9">
    <source>
        <dbReference type="ARBA" id="ARBA00022741"/>
    </source>
</evidence>
<comment type="catalytic activity">
    <reaction evidence="12 13">
        <text>L-threonine + hydrogencarbonate + ATP = L-threonylcarbamoyladenylate + diphosphate + H2O</text>
        <dbReference type="Rhea" id="RHEA:36407"/>
        <dbReference type="ChEBI" id="CHEBI:15377"/>
        <dbReference type="ChEBI" id="CHEBI:17544"/>
        <dbReference type="ChEBI" id="CHEBI:30616"/>
        <dbReference type="ChEBI" id="CHEBI:33019"/>
        <dbReference type="ChEBI" id="CHEBI:57926"/>
        <dbReference type="ChEBI" id="CHEBI:73682"/>
        <dbReference type="EC" id="2.7.7.87"/>
    </reaction>
</comment>
<dbReference type="AlphaFoldDB" id="A0A094IQH5"/>
<accession>A0A094IQH5</accession>
<evidence type="ECO:0000313" key="17">
    <source>
        <dbReference type="Proteomes" id="UP000053718"/>
    </source>
</evidence>
<feature type="binding site" evidence="14">
    <location>
        <position position="135"/>
    </location>
    <ligand>
        <name>L-threonine</name>
        <dbReference type="ChEBI" id="CHEBI:57926"/>
    </ligand>
</feature>
<dbReference type="eggNOG" id="COG0009">
    <property type="taxonomic scope" value="Bacteria"/>
</dbReference>
<feature type="binding site" evidence="14">
    <location>
        <position position="191"/>
    </location>
    <ligand>
        <name>ATP</name>
        <dbReference type="ChEBI" id="CHEBI:30616"/>
    </ligand>
</feature>
<dbReference type="GO" id="GO:0003725">
    <property type="term" value="F:double-stranded RNA binding"/>
    <property type="evidence" value="ECO:0007669"/>
    <property type="project" value="UniProtKB-UniRule"/>
</dbReference>
<dbReference type="SUPFAM" id="SSF55821">
    <property type="entry name" value="YrdC/RibB"/>
    <property type="match status" value="1"/>
</dbReference>
<feature type="binding site" evidence="14">
    <location>
        <position position="115"/>
    </location>
    <ligand>
        <name>L-threonine</name>
        <dbReference type="ChEBI" id="CHEBI:57926"/>
    </ligand>
</feature>
<dbReference type="GO" id="GO:0006450">
    <property type="term" value="P:regulation of translational fidelity"/>
    <property type="evidence" value="ECO:0007669"/>
    <property type="project" value="TreeGrafter"/>
</dbReference>
<evidence type="ECO:0000256" key="14">
    <source>
        <dbReference type="PIRSR" id="PIRSR004930-1"/>
    </source>
</evidence>
<dbReference type="GO" id="GO:0000049">
    <property type="term" value="F:tRNA binding"/>
    <property type="evidence" value="ECO:0007669"/>
    <property type="project" value="TreeGrafter"/>
</dbReference>
<keyword evidence="10 13" id="KW-0067">ATP-binding</keyword>
<proteinExistence type="inferred from homology"/>
<evidence type="ECO:0000256" key="6">
    <source>
        <dbReference type="ARBA" id="ARBA00022679"/>
    </source>
</evidence>
<keyword evidence="5 13" id="KW-0963">Cytoplasm</keyword>
<dbReference type="Pfam" id="PF03481">
    <property type="entry name" value="Sua5_C"/>
    <property type="match status" value="1"/>
</dbReference>
<dbReference type="GO" id="GO:0005524">
    <property type="term" value="F:ATP binding"/>
    <property type="evidence" value="ECO:0007669"/>
    <property type="project" value="UniProtKB-UniRule"/>
</dbReference>
<dbReference type="PANTHER" id="PTHR17490:SF16">
    <property type="entry name" value="THREONYLCARBAMOYL-AMP SYNTHASE"/>
    <property type="match status" value="1"/>
</dbReference>
<feature type="binding site" evidence="14">
    <location>
        <position position="52"/>
    </location>
    <ligand>
        <name>ATP</name>
        <dbReference type="ChEBI" id="CHEBI:30616"/>
    </ligand>
</feature>
<dbReference type="Gene3D" id="3.90.870.10">
    <property type="entry name" value="DHBP synthase"/>
    <property type="match status" value="1"/>
</dbReference>
<dbReference type="InterPro" id="IPR005145">
    <property type="entry name" value="Sua5_C"/>
</dbReference>
<dbReference type="InterPro" id="IPR017945">
    <property type="entry name" value="DHBP_synth_RibB-like_a/b_dom"/>
</dbReference>
<evidence type="ECO:0000259" key="15">
    <source>
        <dbReference type="PROSITE" id="PS51163"/>
    </source>
</evidence>
<dbReference type="PIRSF" id="PIRSF004930">
    <property type="entry name" value="Tln_factor_SUA5"/>
    <property type="match status" value="1"/>
</dbReference>
<dbReference type="GO" id="GO:0008033">
    <property type="term" value="P:tRNA processing"/>
    <property type="evidence" value="ECO:0007669"/>
    <property type="project" value="UniProtKB-KW"/>
</dbReference>
<evidence type="ECO:0000256" key="3">
    <source>
        <dbReference type="ARBA" id="ARBA00012584"/>
    </source>
</evidence>
<evidence type="ECO:0000256" key="13">
    <source>
        <dbReference type="PIRNR" id="PIRNR004930"/>
    </source>
</evidence>
<feature type="binding site" evidence="14">
    <location>
        <position position="175"/>
    </location>
    <ligand>
        <name>L-threonine</name>
        <dbReference type="ChEBI" id="CHEBI:57926"/>
    </ligand>
</feature>
<comment type="subcellular location">
    <subcellularLocation>
        <location evidence="1 13">Cytoplasm</location>
    </subcellularLocation>
</comment>
<dbReference type="InterPro" id="IPR010923">
    <property type="entry name" value="T(6)A37_SUA5"/>
</dbReference>
<dbReference type="NCBIfam" id="TIGR00057">
    <property type="entry name" value="L-threonylcarbamoyladenylate synthase"/>
    <property type="match status" value="1"/>
</dbReference>
<keyword evidence="17" id="KW-1185">Reference proteome</keyword>
<dbReference type="InterPro" id="IPR038385">
    <property type="entry name" value="Sua5/YwlC_C"/>
</dbReference>
<dbReference type="Pfam" id="PF01300">
    <property type="entry name" value="Sua5_yciO_yrdC"/>
    <property type="match status" value="1"/>
</dbReference>
<dbReference type="InterPro" id="IPR050156">
    <property type="entry name" value="TC-AMP_synthase_SUA5"/>
</dbReference>
<reference evidence="16 17" key="1">
    <citation type="submission" date="2014-06" db="EMBL/GenBank/DDBJ databases">
        <title>Draft genome sequence of Idiomarina sp. MCCC 1A10513.</title>
        <authorList>
            <person name="Du J."/>
            <person name="Lai Q."/>
            <person name="Shao Z."/>
        </authorList>
    </citation>
    <scope>NUCLEOTIDE SEQUENCE [LARGE SCALE GENOMIC DNA]</scope>
    <source>
        <strain evidence="16 17">MCCC 1A10513</strain>
    </source>
</reference>
<evidence type="ECO:0000256" key="11">
    <source>
        <dbReference type="ARBA" id="ARBA00029774"/>
    </source>
</evidence>
<evidence type="ECO:0000256" key="12">
    <source>
        <dbReference type="ARBA" id="ARBA00048366"/>
    </source>
</evidence>
<name>A0A094IQH5_9GAMM</name>